<dbReference type="EMBL" id="CAJFDH010000004">
    <property type="protein sequence ID" value="CAD5219336.1"/>
    <property type="molecule type" value="Genomic_DNA"/>
</dbReference>
<feature type="region of interest" description="Disordered" evidence="11">
    <location>
        <begin position="829"/>
        <end position="848"/>
    </location>
</feature>
<dbReference type="CDD" id="cd13983">
    <property type="entry name" value="STKc_WNK"/>
    <property type="match status" value="1"/>
</dbReference>
<evidence type="ECO:0000256" key="11">
    <source>
        <dbReference type="SAM" id="MobiDB-lite"/>
    </source>
</evidence>
<organism evidence="13 14">
    <name type="scientific">Bursaphelenchus okinawaensis</name>
    <dbReference type="NCBI Taxonomy" id="465554"/>
    <lineage>
        <taxon>Eukaryota</taxon>
        <taxon>Metazoa</taxon>
        <taxon>Ecdysozoa</taxon>
        <taxon>Nematoda</taxon>
        <taxon>Chromadorea</taxon>
        <taxon>Rhabditida</taxon>
        <taxon>Tylenchina</taxon>
        <taxon>Tylenchomorpha</taxon>
        <taxon>Aphelenchoidea</taxon>
        <taxon>Aphelenchoididae</taxon>
        <taxon>Bursaphelenchus</taxon>
    </lineage>
</organism>
<feature type="compositionally biased region" description="Polar residues" evidence="11">
    <location>
        <begin position="1130"/>
        <end position="1140"/>
    </location>
</feature>
<dbReference type="Gene3D" id="1.10.510.10">
    <property type="entry name" value="Transferase(Phosphotransferase) domain 1"/>
    <property type="match status" value="1"/>
</dbReference>
<dbReference type="FunFam" id="3.30.200.20:FF:000010">
    <property type="entry name" value="Serine/threonine-protein kinase WNK1 isoform 2"/>
    <property type="match status" value="1"/>
</dbReference>
<dbReference type="InterPro" id="IPR008271">
    <property type="entry name" value="Ser/Thr_kinase_AS"/>
</dbReference>
<sequence length="1521" mass="170976">MVNVKEGDSPLATSSQKSSNSHTKNTYKKRLMRKVNETQNSDLLPSSSLWLEEKSRLEAVQRDWRLSRPPRARVQTASGRTSIGENNERTPTEHLTQKSIFDRNRIPTAGAAVDVTELAEFTRSPPQVTIKENEPLSNLVPYPEPFSPQKELEVDAIQTSEGTQTMQQASPKVADVVVEKVEEGVPKETEQKVDVPADKKAQEKVVEDDDDFDAEAEEKPIDKSPDNRFLKFDEELGRGSFKTVFRGLDTETGVAVAWCELQDSKLNKAERQRFREEAEMLKGLQHPNIVRFYDYWERSEATGKRKYIVLVTELMTSGTLKMYLKRFKRINIKVLKSWCRQILKGLHFLHTRNPPVIHRDLKCDNIFITGTTGSVKIGDLGLATLKNKSHAKSVIGTPEFMAPEMYDEQYDESVDVYAFGMCLLEMVTGEYPYSECQYPAQIYRKVISGVKPGCFDRVPKQYPEIRDIIDRCIRLRREERCTVKQLLNDDFFTPEEQFGIRIDIKNRENDLNEANNEIQMQLRVFDEKKRTQYKFKENEGLQFAFDIETDKAEEVVAQMIEQQHIPDVDTKMIIKMIKDKVDNFKRDREQRRNDLKRQREEEERRKEEQAVKEELQARKNQREALAAAQAQNDQVQQVQNEVHENNVQMPVMEDSQDGGLSSNQTTYNGTSGIKRAKKKIILEILNVQYNTEAANQPLVSCKMDTAHKTVTFRFAPDSDQPNVIAAKLVNQDCLSEANMTAVIEQLEKVIEVVNENPEKSIGLRLTSVVEQLKDDGKKFSMEVHRPSTPKLAPDGQIQKAGRFSVAPAVTNTFNFDTKPAEKVEVSLPVEEPQQQQSEPAASAAASEHKVSRFRVQAVPAPLQIQNSIDQSVAPPSASMSAQSTIHNLNPPTMSSADPSLAHLESELRKVSGVSAAATHSDTSIHHTNTDELVKNASIPPTPGHSEEQQHNLSSLPERLQEIADQTHQHEEETPRVTLPITRNGSRSTSVAPTDEIDTVESKPIQVDTLNGLASALQKVIKPEARDSASVPPGYDVHATHTVRQSPPPNHISMDSVHQQFEQEMNKPQPNHEPCVTEEPHPLVASHNSLSPATTTTCSSSAESSTNKSEVVLDRRPSILPYKPEVIPQTDPRSVPSTPSEATPLASFGESVHSILAATQSVPNQTITVISSVPHLEKKMSTASATPQLQSQPLADLKDLDNALSCTLGSRSLSVAPVMQSRMEDLHDEAEERLRHTKRVPPALNIQQLPQIDSEKAAFTVGSPKRQSESLMEEESTEEQYCCLVKEVYCSFECAIYNAIQQLEDEIENEYDETVQRLLHNHKRELEMVLERQRRELLVLRHQRHRHRAHTAIPYLNNAQQVVPVPVNPVDTSPIQLAAVPSNSAIDLSQSVIVQGPDRPMIVRSATTRVPSSGSFQPGQKLPPKMIVTPPNSPQRHSVQVESAAFEPLVRPASSSFSGQIQPPEMMHKRQSEDLQQMVPSPKSDSRRSSKDHQSVSSKIKSFFSRGPHQKSARNHKSVHKI</sequence>
<feature type="region of interest" description="Disordered" evidence="11">
    <location>
        <begin position="184"/>
        <end position="226"/>
    </location>
</feature>
<dbReference type="Proteomes" id="UP000614601">
    <property type="component" value="Unassembled WGS sequence"/>
</dbReference>
<feature type="compositionally biased region" description="Low complexity" evidence="11">
    <location>
        <begin position="829"/>
        <end position="845"/>
    </location>
</feature>
<dbReference type="GO" id="GO:0005524">
    <property type="term" value="F:ATP binding"/>
    <property type="evidence" value="ECO:0007669"/>
    <property type="project" value="UniProtKB-KW"/>
</dbReference>
<feature type="compositionally biased region" description="Low complexity" evidence="11">
    <location>
        <begin position="623"/>
        <end position="637"/>
    </location>
</feature>
<dbReference type="Gene3D" id="3.30.200.20">
    <property type="entry name" value="Phosphorylase Kinase, domain 1"/>
    <property type="match status" value="1"/>
</dbReference>
<feature type="region of interest" description="Disordered" evidence="11">
    <location>
        <begin position="871"/>
        <end position="898"/>
    </location>
</feature>
<evidence type="ECO:0000256" key="6">
    <source>
        <dbReference type="ARBA" id="ARBA00022777"/>
    </source>
</evidence>
<comment type="caution">
    <text evidence="13">The sequence shown here is derived from an EMBL/GenBank/DDBJ whole genome shotgun (WGS) entry which is preliminary data.</text>
</comment>
<evidence type="ECO:0000256" key="8">
    <source>
        <dbReference type="ARBA" id="ARBA00047899"/>
    </source>
</evidence>
<reference evidence="13" key="1">
    <citation type="submission" date="2020-09" db="EMBL/GenBank/DDBJ databases">
        <authorList>
            <person name="Kikuchi T."/>
        </authorList>
    </citation>
    <scope>NUCLEOTIDE SEQUENCE</scope>
    <source>
        <strain evidence="13">SH1</strain>
    </source>
</reference>
<dbReference type="PANTHER" id="PTHR13902">
    <property type="entry name" value="SERINE/THREONINE-PROTEIN KINASE WNK WITH NO LYSINE -RELATED"/>
    <property type="match status" value="1"/>
</dbReference>
<feature type="compositionally biased region" description="Low complexity" evidence="11">
    <location>
        <begin position="1088"/>
        <end position="1108"/>
    </location>
</feature>
<evidence type="ECO:0000256" key="4">
    <source>
        <dbReference type="ARBA" id="ARBA00022679"/>
    </source>
</evidence>
<dbReference type="PROSITE" id="PS00108">
    <property type="entry name" value="PROTEIN_KINASE_ST"/>
    <property type="match status" value="1"/>
</dbReference>
<feature type="coiled-coil region" evidence="10">
    <location>
        <begin position="1296"/>
        <end position="1342"/>
    </location>
</feature>
<dbReference type="InterPro" id="IPR056865">
    <property type="entry name" value="CCTL2_WNK"/>
</dbReference>
<keyword evidence="4" id="KW-0808">Transferase</keyword>
<dbReference type="SMART" id="SM00220">
    <property type="entry name" value="S_TKc"/>
    <property type="match status" value="1"/>
</dbReference>
<feature type="compositionally biased region" description="Polar residues" evidence="11">
    <location>
        <begin position="11"/>
        <end position="24"/>
    </location>
</feature>
<dbReference type="FunFam" id="1.10.510.10:FF:000006">
    <property type="entry name" value="Serine/threonine-protein kinase WNK1 isoform 2"/>
    <property type="match status" value="1"/>
</dbReference>
<evidence type="ECO:0000256" key="1">
    <source>
        <dbReference type="ARBA" id="ARBA00001946"/>
    </source>
</evidence>
<dbReference type="Pfam" id="PF12202">
    <property type="entry name" value="OSR1_C"/>
    <property type="match status" value="1"/>
</dbReference>
<feature type="region of interest" description="Disordered" evidence="11">
    <location>
        <begin position="588"/>
        <end position="637"/>
    </location>
</feature>
<feature type="domain" description="Protein kinase" evidence="12">
    <location>
        <begin position="230"/>
        <end position="492"/>
    </location>
</feature>
<evidence type="ECO:0000256" key="7">
    <source>
        <dbReference type="ARBA" id="ARBA00022840"/>
    </source>
</evidence>
<feature type="region of interest" description="Disordered" evidence="11">
    <location>
        <begin position="964"/>
        <end position="1001"/>
    </location>
</feature>
<feature type="compositionally biased region" description="Polar residues" evidence="11">
    <location>
        <begin position="980"/>
        <end position="991"/>
    </location>
</feature>
<dbReference type="Pfam" id="PF24889">
    <property type="entry name" value="CCTL2_WNK"/>
    <property type="match status" value="1"/>
</dbReference>
<dbReference type="Proteomes" id="UP000783686">
    <property type="component" value="Unassembled WGS sequence"/>
</dbReference>
<dbReference type="InterPro" id="IPR011009">
    <property type="entry name" value="Kinase-like_dom_sf"/>
</dbReference>
<feature type="compositionally biased region" description="Basic and acidic residues" evidence="11">
    <location>
        <begin position="184"/>
        <end position="205"/>
    </location>
</feature>
<feature type="compositionally biased region" description="Basic residues" evidence="11">
    <location>
        <begin position="1507"/>
        <end position="1521"/>
    </location>
</feature>
<dbReference type="EMBL" id="CAJFCW020000004">
    <property type="protein sequence ID" value="CAG9112448.1"/>
    <property type="molecule type" value="Genomic_DNA"/>
</dbReference>
<keyword evidence="5" id="KW-0547">Nucleotide-binding</keyword>
<accession>A0A811KS15</accession>
<keyword evidence="7" id="KW-0067">ATP-binding</keyword>
<evidence type="ECO:0000313" key="14">
    <source>
        <dbReference type="Proteomes" id="UP000614601"/>
    </source>
</evidence>
<evidence type="ECO:0000256" key="10">
    <source>
        <dbReference type="SAM" id="Coils"/>
    </source>
</evidence>
<dbReference type="PROSITE" id="PS50011">
    <property type="entry name" value="PROTEIN_KINASE_DOM"/>
    <property type="match status" value="1"/>
</dbReference>
<comment type="cofactor">
    <cofactor evidence="1">
        <name>Mg(2+)</name>
        <dbReference type="ChEBI" id="CHEBI:18420"/>
    </cofactor>
</comment>
<dbReference type="OrthoDB" id="4062651at2759"/>
<evidence type="ECO:0000256" key="3">
    <source>
        <dbReference type="ARBA" id="ARBA00022527"/>
    </source>
</evidence>
<evidence type="ECO:0000256" key="9">
    <source>
        <dbReference type="ARBA" id="ARBA00048679"/>
    </source>
</evidence>
<feature type="region of interest" description="Disordered" evidence="11">
    <location>
        <begin position="1038"/>
        <end position="1142"/>
    </location>
</feature>
<keyword evidence="3" id="KW-0723">Serine/threonine-protein kinase</keyword>
<feature type="region of interest" description="Disordered" evidence="11">
    <location>
        <begin position="1449"/>
        <end position="1521"/>
    </location>
</feature>
<dbReference type="InterPro" id="IPR050588">
    <property type="entry name" value="WNK_Ser-Thr_kinase"/>
</dbReference>
<dbReference type="Pfam" id="PF00069">
    <property type="entry name" value="Pkinase"/>
    <property type="match status" value="1"/>
</dbReference>
<protein>
    <recommendedName>
        <fullName evidence="2">non-specific serine/threonine protein kinase</fullName>
        <ecNumber evidence="2">2.7.11.1</ecNumber>
    </recommendedName>
</protein>
<keyword evidence="14" id="KW-1185">Reference proteome</keyword>
<feature type="compositionally biased region" description="Basic and acidic residues" evidence="11">
    <location>
        <begin position="1483"/>
        <end position="1493"/>
    </location>
</feature>
<feature type="compositionally biased region" description="Polar residues" evidence="11">
    <location>
        <begin position="877"/>
        <end position="897"/>
    </location>
</feature>
<dbReference type="EC" id="2.7.11.1" evidence="2"/>
<feature type="region of interest" description="Disordered" evidence="11">
    <location>
        <begin position="69"/>
        <end position="92"/>
    </location>
</feature>
<feature type="compositionally biased region" description="Basic and acidic residues" evidence="11">
    <location>
        <begin position="588"/>
        <end position="622"/>
    </location>
</feature>
<evidence type="ECO:0000313" key="13">
    <source>
        <dbReference type="EMBL" id="CAD5219336.1"/>
    </source>
</evidence>
<gene>
    <name evidence="13" type="ORF">BOKJ2_LOCUS8393</name>
</gene>
<evidence type="ECO:0000259" key="12">
    <source>
        <dbReference type="PROSITE" id="PS50011"/>
    </source>
</evidence>
<evidence type="ECO:0000256" key="5">
    <source>
        <dbReference type="ARBA" id="ARBA00022741"/>
    </source>
</evidence>
<feature type="compositionally biased region" description="Acidic residues" evidence="11">
    <location>
        <begin position="206"/>
        <end position="216"/>
    </location>
</feature>
<keyword evidence="6" id="KW-0418">Kinase</keyword>
<feature type="region of interest" description="Disordered" evidence="11">
    <location>
        <begin position="1"/>
        <end position="44"/>
    </location>
</feature>
<feature type="compositionally biased region" description="Basic and acidic residues" evidence="11">
    <location>
        <begin position="217"/>
        <end position="226"/>
    </location>
</feature>
<feature type="compositionally biased region" description="Polar residues" evidence="11">
    <location>
        <begin position="1055"/>
        <end position="1068"/>
    </location>
</feature>
<evidence type="ECO:0000256" key="2">
    <source>
        <dbReference type="ARBA" id="ARBA00012513"/>
    </source>
</evidence>
<keyword evidence="10" id="KW-0175">Coiled coil</keyword>
<dbReference type="InterPro" id="IPR024678">
    <property type="entry name" value="Kinase_OSR1/WNK_CCT"/>
</dbReference>
<dbReference type="GO" id="GO:0004674">
    <property type="term" value="F:protein serine/threonine kinase activity"/>
    <property type="evidence" value="ECO:0007669"/>
    <property type="project" value="UniProtKB-KW"/>
</dbReference>
<feature type="compositionally biased region" description="Basic and acidic residues" evidence="11">
    <location>
        <begin position="964"/>
        <end position="974"/>
    </location>
</feature>
<name>A0A811KS15_9BILA</name>
<proteinExistence type="predicted"/>
<dbReference type="Gene3D" id="3.10.20.90">
    <property type="entry name" value="Phosphatidylinositol 3-kinase Catalytic Subunit, Chain A, domain 1"/>
    <property type="match status" value="2"/>
</dbReference>
<comment type="catalytic activity">
    <reaction evidence="9">
        <text>L-seryl-[protein] + ATP = O-phospho-L-seryl-[protein] + ADP + H(+)</text>
        <dbReference type="Rhea" id="RHEA:17989"/>
        <dbReference type="Rhea" id="RHEA-COMP:9863"/>
        <dbReference type="Rhea" id="RHEA-COMP:11604"/>
        <dbReference type="ChEBI" id="CHEBI:15378"/>
        <dbReference type="ChEBI" id="CHEBI:29999"/>
        <dbReference type="ChEBI" id="CHEBI:30616"/>
        <dbReference type="ChEBI" id="CHEBI:83421"/>
        <dbReference type="ChEBI" id="CHEBI:456216"/>
        <dbReference type="EC" id="2.7.11.1"/>
    </reaction>
</comment>
<feature type="compositionally biased region" description="Polar residues" evidence="11">
    <location>
        <begin position="75"/>
        <end position="85"/>
    </location>
</feature>
<dbReference type="InterPro" id="IPR000719">
    <property type="entry name" value="Prot_kinase_dom"/>
</dbReference>
<comment type="catalytic activity">
    <reaction evidence="8">
        <text>L-threonyl-[protein] + ATP = O-phospho-L-threonyl-[protein] + ADP + H(+)</text>
        <dbReference type="Rhea" id="RHEA:46608"/>
        <dbReference type="Rhea" id="RHEA-COMP:11060"/>
        <dbReference type="Rhea" id="RHEA-COMP:11605"/>
        <dbReference type="ChEBI" id="CHEBI:15378"/>
        <dbReference type="ChEBI" id="CHEBI:30013"/>
        <dbReference type="ChEBI" id="CHEBI:30616"/>
        <dbReference type="ChEBI" id="CHEBI:61977"/>
        <dbReference type="ChEBI" id="CHEBI:456216"/>
        <dbReference type="EC" id="2.7.11.1"/>
    </reaction>
</comment>
<dbReference type="SUPFAM" id="SSF56112">
    <property type="entry name" value="Protein kinase-like (PK-like)"/>
    <property type="match status" value="1"/>
</dbReference>